<gene>
    <name evidence="2" type="ORF">FA046_08160</name>
</gene>
<dbReference type="OrthoDB" id="9809583at2"/>
<protein>
    <recommendedName>
        <fullName evidence="1">Asl1-like glycosyl hydrolase catalytic domain-containing protein</fullName>
    </recommendedName>
</protein>
<evidence type="ECO:0000313" key="3">
    <source>
        <dbReference type="Proteomes" id="UP000308181"/>
    </source>
</evidence>
<keyword evidence="3" id="KW-1185">Reference proteome</keyword>
<dbReference type="InterPro" id="IPR008979">
    <property type="entry name" value="Galactose-bd-like_sf"/>
</dbReference>
<sequence length="692" mass="75777">MALRLSFKYLFRSLIIITALLLNIKRSSAQLTIYQGSQQTGTSATCVVRTIYSGTSIPSSLDNQITSIKLTKGFMATLAENADGSGNSYPFMAVTNDLNIDLNSSLDNKVSFIRVLPLQNTLKKGAGYKSPDATPNDNTVVDQLNVSWLYDWGPNDVSTSTREYALMAWGAGAANQTNVTNYIAKTDINHLLSFNEPDNSAQSNITVADAVPLHKNLEATGYRLGSPATEEQNAQTGRWLGNFMNLAESSNIRVDYVAIHWYDWGGWSGTIPGNVSPDPQNVFSRFKAYVNNIYNTYKKPIWITEFNANRNTTSATHVGFINLALPWLEAQPFIERYAYFFPPTLPPVDPISGNLTAVGTAYSNFNASSLAIKNNFDGAPDTLSLEAENATLAGITTTSNCTFSSGGKIVPGRTGSTQKVTFENIFSPYATNYKLRIYYYSINTAKNITYKINGGTANVVSLASTGSQFCFEGASARFQDITIPLTIGNNSIEFTETPILDRIQIIKLPPTTLPITLTNFSAEVKEYGVKLNWQTAQEVNNQYFELLKADDKKEFKVLAQIKGTGNSNSPKFYSFADFNPITGTNYYQLKQYDLDGKFETFNPIAVKFGLAEDNFSLLSTSASSVSVSISSATAKEGVISYLGIDGRILYKQNISVKSGLNTFNIPVDKSQGQIGIISFTAGGEQKTLKVSR</sequence>
<dbReference type="SUPFAM" id="SSF51445">
    <property type="entry name" value="(Trans)glycosidases"/>
    <property type="match status" value="1"/>
</dbReference>
<dbReference type="GO" id="GO:0071966">
    <property type="term" value="P:fungal-type cell wall polysaccharide metabolic process"/>
    <property type="evidence" value="ECO:0007669"/>
    <property type="project" value="TreeGrafter"/>
</dbReference>
<name>A0A4U1C232_9SPHI</name>
<dbReference type="PANTHER" id="PTHR34154">
    <property type="entry name" value="ALKALI-SENSITIVE LINKAGE PROTEIN 1"/>
    <property type="match status" value="1"/>
</dbReference>
<comment type="caution">
    <text evidence="2">The sequence shown here is derived from an EMBL/GenBank/DDBJ whole genome shotgun (WGS) entry which is preliminary data.</text>
</comment>
<dbReference type="Proteomes" id="UP000308181">
    <property type="component" value="Unassembled WGS sequence"/>
</dbReference>
<dbReference type="PANTHER" id="PTHR34154:SF3">
    <property type="entry name" value="ALKALI-SENSITIVE LINKAGE PROTEIN 1"/>
    <property type="match status" value="1"/>
</dbReference>
<dbReference type="Pfam" id="PF11790">
    <property type="entry name" value="Glyco_hydro_cc"/>
    <property type="match status" value="1"/>
</dbReference>
<dbReference type="InterPro" id="IPR024655">
    <property type="entry name" value="Asl1_glyco_hydro_catalytic"/>
</dbReference>
<accession>A0A4U1C232</accession>
<dbReference type="InterPro" id="IPR053183">
    <property type="entry name" value="ASL1"/>
</dbReference>
<evidence type="ECO:0000259" key="1">
    <source>
        <dbReference type="Pfam" id="PF11790"/>
    </source>
</evidence>
<dbReference type="AlphaFoldDB" id="A0A4U1C232"/>
<dbReference type="RefSeq" id="WP_136825885.1">
    <property type="nucleotide sequence ID" value="NZ_SWBP01000002.1"/>
</dbReference>
<reference evidence="2 3" key="1">
    <citation type="submission" date="2019-04" db="EMBL/GenBank/DDBJ databases">
        <title>Pedobacter sp. AR-3-17 sp. nov., isolated from Arctic soil.</title>
        <authorList>
            <person name="Dahal R.H."/>
            <person name="Kim D.-U."/>
        </authorList>
    </citation>
    <scope>NUCLEOTIDE SEQUENCE [LARGE SCALE GENOMIC DNA]</scope>
    <source>
        <strain evidence="2 3">AR-3-17</strain>
    </source>
</reference>
<feature type="domain" description="Asl1-like glycosyl hydrolase catalytic" evidence="1">
    <location>
        <begin position="127"/>
        <end position="362"/>
    </location>
</feature>
<evidence type="ECO:0000313" key="2">
    <source>
        <dbReference type="EMBL" id="TKB99074.1"/>
    </source>
</evidence>
<dbReference type="Gene3D" id="2.60.20.10">
    <property type="entry name" value="Crystallins"/>
    <property type="match status" value="1"/>
</dbReference>
<dbReference type="Gene3D" id="3.20.20.80">
    <property type="entry name" value="Glycosidases"/>
    <property type="match status" value="1"/>
</dbReference>
<dbReference type="EMBL" id="SWBP01000002">
    <property type="protein sequence ID" value="TKB99074.1"/>
    <property type="molecule type" value="Genomic_DNA"/>
</dbReference>
<dbReference type="InterPro" id="IPR017853">
    <property type="entry name" value="GH"/>
</dbReference>
<dbReference type="SUPFAM" id="SSF49785">
    <property type="entry name" value="Galactose-binding domain-like"/>
    <property type="match status" value="1"/>
</dbReference>
<organism evidence="2 3">
    <name type="scientific">Pedobacter cryophilus</name>
    <dbReference type="NCBI Taxonomy" id="2571271"/>
    <lineage>
        <taxon>Bacteria</taxon>
        <taxon>Pseudomonadati</taxon>
        <taxon>Bacteroidota</taxon>
        <taxon>Sphingobacteriia</taxon>
        <taxon>Sphingobacteriales</taxon>
        <taxon>Sphingobacteriaceae</taxon>
        <taxon>Pedobacter</taxon>
    </lineage>
</organism>
<proteinExistence type="predicted"/>
<dbReference type="Gene3D" id="2.60.120.260">
    <property type="entry name" value="Galactose-binding domain-like"/>
    <property type="match status" value="1"/>
</dbReference>